<evidence type="ECO:0000313" key="3">
    <source>
        <dbReference type="Proteomes" id="UP000070069"/>
    </source>
</evidence>
<dbReference type="OrthoDB" id="9810148at2"/>
<reference evidence="1 3" key="2">
    <citation type="submission" date="2016-02" db="EMBL/GenBank/DDBJ databases">
        <title>A draft genome sequence of Candidatus Phytoplasma oryzae strain Mbita1, the causative agent of Napier Grass stunt disease in Kenya.</title>
        <authorList>
            <person name="Fischer A."/>
            <person name="Santa-Cruz I."/>
            <person name="Wambua L."/>
            <person name="Olds C."/>
            <person name="Midega C."/>
            <person name="Dickinson M."/>
            <person name="Kawicha P."/>
            <person name="Khan Z."/>
            <person name="Masiga D."/>
            <person name="Jores J."/>
            <person name="Bernd S."/>
        </authorList>
    </citation>
    <scope>NUCLEOTIDE SEQUENCE [LARGE SCALE GENOMIC DNA]</scope>
    <source>
        <strain evidence="1">Mbita1</strain>
    </source>
</reference>
<evidence type="ECO:0000313" key="2">
    <source>
        <dbReference type="EMBL" id="RAM57755.1"/>
    </source>
</evidence>
<dbReference type="PATRIC" id="fig|203274.3.peg.139"/>
<organism evidence="1 3">
    <name type="scientific">Candidatus Phytoplasma oryzae</name>
    <dbReference type="NCBI Taxonomy" id="203274"/>
    <lineage>
        <taxon>Bacteria</taxon>
        <taxon>Bacillati</taxon>
        <taxon>Mycoplasmatota</taxon>
        <taxon>Mollicutes</taxon>
        <taxon>Acholeplasmatales</taxon>
        <taxon>Acholeplasmataceae</taxon>
        <taxon>Candidatus Phytoplasma</taxon>
        <taxon>16SrXI (Rice yellow dwarf group)</taxon>
    </lineage>
</organism>
<gene>
    <name evidence="1" type="ORF">AXA84_0348</name>
    <name evidence="2" type="ORF">DH96_01485</name>
</gene>
<dbReference type="Pfam" id="PF13177">
    <property type="entry name" value="DNA_pol3_delta2"/>
    <property type="match status" value="1"/>
</dbReference>
<accession>A0A139JQA2</accession>
<dbReference type="EMBL" id="JHUK01000003">
    <property type="protein sequence ID" value="RAM57755.1"/>
    <property type="molecule type" value="Genomic_DNA"/>
</dbReference>
<dbReference type="Gene3D" id="3.40.50.300">
    <property type="entry name" value="P-loop containing nucleotide triphosphate hydrolases"/>
    <property type="match status" value="1"/>
</dbReference>
<dbReference type="AlphaFoldDB" id="A0A139JQA2"/>
<name>A0A139JQA2_9MOLU</name>
<dbReference type="Proteomes" id="UP000249343">
    <property type="component" value="Unassembled WGS sequence"/>
</dbReference>
<dbReference type="InterPro" id="IPR027417">
    <property type="entry name" value="P-loop_NTPase"/>
</dbReference>
<dbReference type="EMBL" id="LTBM01000012">
    <property type="protein sequence ID" value="KXT29139.1"/>
    <property type="molecule type" value="Genomic_DNA"/>
</dbReference>
<evidence type="ECO:0000313" key="1">
    <source>
        <dbReference type="EMBL" id="KXT29139.1"/>
    </source>
</evidence>
<sequence>MNNKRQYLLEKFKTIIKNKRLIHLYLFETVNNNENTLSFIFDLAYEFLKNDCFIPNLKYLIKKFSYPNFYYLSSSKDLLIKKEQILEMKRYFYQTSLLQTKKVYVINQIENISYEAANSLLYFLENPINNDTLGILITNNHNSVLSTIVSRSQLFYLDFFLITENRKDKTFLLNNNLKDKLDNILNFLLDDRFLKNDNKETENNYYITFKKFFLVFVNNLQKNFSFIHFFLDNKSLLDEKKFINDFLFVITRFFLDLYFFKRKMNFIFPLNLLNTPFFNKLSLEDVNIFLNIFLTIEQKSYVLDSELCFMFLFIEIEKIQKNFLFEERNKNY</sequence>
<proteinExistence type="predicted"/>
<dbReference type="RefSeq" id="WP_066540545.1">
    <property type="nucleotide sequence ID" value="NZ_JHUK01000003.1"/>
</dbReference>
<comment type="caution">
    <text evidence="1">The sequence shown here is derived from an EMBL/GenBank/DDBJ whole genome shotgun (WGS) entry which is preliminary data.</text>
</comment>
<evidence type="ECO:0000313" key="4">
    <source>
        <dbReference type="Proteomes" id="UP000249343"/>
    </source>
</evidence>
<dbReference type="Proteomes" id="UP000070069">
    <property type="component" value="Unassembled WGS sequence"/>
</dbReference>
<protein>
    <submittedName>
        <fullName evidence="1">DNA polymerase III, delta subunit</fullName>
    </submittedName>
</protein>
<keyword evidence="4" id="KW-1185">Reference proteome</keyword>
<dbReference type="SUPFAM" id="SSF52540">
    <property type="entry name" value="P-loop containing nucleoside triphosphate hydrolases"/>
    <property type="match status" value="1"/>
</dbReference>
<reference evidence="2 4" key="1">
    <citation type="submission" date="2014-04" db="EMBL/GenBank/DDBJ databases">
        <title>Genome study of Napier grass stunt phytoplasma.</title>
        <authorList>
            <person name="Kawicha P."/>
            <person name="Dickinson M."/>
            <person name="Hodgetts J."/>
        </authorList>
    </citation>
    <scope>NUCLEOTIDE SEQUENCE [LARGE SCALE GENOMIC DNA]</scope>
    <source>
        <strain evidence="2 4">NGS-S10</strain>
    </source>
</reference>